<dbReference type="Proteomes" id="UP000502756">
    <property type="component" value="Chromosome"/>
</dbReference>
<evidence type="ECO:0000313" key="4">
    <source>
        <dbReference type="Proteomes" id="UP000502756"/>
    </source>
</evidence>
<name>A0A6M5YGN9_9BACT</name>
<dbReference type="KEGG" id="stae:HNV11_23190"/>
<feature type="domain" description="D-apionate lactonase N-terminal" evidence="1">
    <location>
        <begin position="2"/>
        <end position="211"/>
    </location>
</feature>
<protein>
    <submittedName>
        <fullName evidence="3">Uncharacterized protein</fullName>
    </submittedName>
</protein>
<dbReference type="EMBL" id="CP053435">
    <property type="protein sequence ID" value="QJW92072.1"/>
    <property type="molecule type" value="Genomic_DNA"/>
</dbReference>
<gene>
    <name evidence="3" type="ORF">HNV11_23190</name>
</gene>
<evidence type="ECO:0000313" key="3">
    <source>
        <dbReference type="EMBL" id="QJW92072.1"/>
    </source>
</evidence>
<dbReference type="InterPro" id="IPR058787">
    <property type="entry name" value="ApnL_M"/>
</dbReference>
<sequence>MQLTAGSIQLQYENGFLRTLTANSEESLRMIYFALRDRDWNTARMRITNESVQTDTDAFLIRYDWQIDDLGIQISGNVHIQGNSQGEISFGFYGKAINTFYRNRLGFCILHPVDGLAGQACRIEHPDGQTTESIFPEFIDPYQPFLDIQAMVWTMASGQQFRLDFDGDIFETEDQRNWSDTSYKTYCTPLERPFPVEVLAGTEVWQRVTFRPVFIQTLAQMHPRNVTSQTEVSPRIGLGYPADGRPLLQQEVDKLKALNLSHLRADVFMAQDDWQNKLIAAWHDADRLNVSLEIALFFGAHTPTEAHQITDFIRQQALRVHSLLLFQADIWRTTDELLNQVTPIFRQQLPDVQLGGGTDAYFVELNRHRFDFKQIDFVTYSINPQVHAFDDQTLLENIAAQGDTVRSARTLSGGKPVHISTVTLLPRFNPDATSGSGRGVLPADPRQMTSFGAEWTRQSLETLTKAGAASITYFETHGPRGLLDEDAIFPVLNTFRNC</sequence>
<accession>A0A6M5YGN9</accession>
<proteinExistence type="predicted"/>
<dbReference type="InterPro" id="IPR058788">
    <property type="entry name" value="ApnL_N"/>
</dbReference>
<keyword evidence="4" id="KW-1185">Reference proteome</keyword>
<organism evidence="3 4">
    <name type="scientific">Spirosoma taeanense</name>
    <dbReference type="NCBI Taxonomy" id="2735870"/>
    <lineage>
        <taxon>Bacteria</taxon>
        <taxon>Pseudomonadati</taxon>
        <taxon>Bacteroidota</taxon>
        <taxon>Cytophagia</taxon>
        <taxon>Cytophagales</taxon>
        <taxon>Cytophagaceae</taxon>
        <taxon>Spirosoma</taxon>
    </lineage>
</organism>
<dbReference type="Pfam" id="PF25837">
    <property type="entry name" value="Apionate_lact_N"/>
    <property type="match status" value="1"/>
</dbReference>
<evidence type="ECO:0000259" key="2">
    <source>
        <dbReference type="Pfam" id="PF25838"/>
    </source>
</evidence>
<dbReference type="Pfam" id="PF25838">
    <property type="entry name" value="Apionate_lact_M"/>
    <property type="match status" value="1"/>
</dbReference>
<dbReference type="AlphaFoldDB" id="A0A6M5YGN9"/>
<reference evidence="3 4" key="1">
    <citation type="submission" date="2020-05" db="EMBL/GenBank/DDBJ databases">
        <title>Genome sequencing of Spirosoma sp. TS118.</title>
        <authorList>
            <person name="Lee J.-H."/>
            <person name="Jeong S."/>
            <person name="Zhao L."/>
            <person name="Jung J.-H."/>
            <person name="Kim M.-K."/>
            <person name="Lim S."/>
        </authorList>
    </citation>
    <scope>NUCLEOTIDE SEQUENCE [LARGE SCALE GENOMIC DNA]</scope>
    <source>
        <strain evidence="3 4">TS118</strain>
    </source>
</reference>
<dbReference type="RefSeq" id="WP_171741923.1">
    <property type="nucleotide sequence ID" value="NZ_CP053435.1"/>
</dbReference>
<evidence type="ECO:0000259" key="1">
    <source>
        <dbReference type="Pfam" id="PF25837"/>
    </source>
</evidence>
<feature type="domain" description="D-apionate lactonase TIM barrel" evidence="2">
    <location>
        <begin position="236"/>
        <end position="496"/>
    </location>
</feature>